<dbReference type="Proteomes" id="UP000027327">
    <property type="component" value="Unassembled WGS sequence"/>
</dbReference>
<dbReference type="Gene3D" id="4.10.410.40">
    <property type="match status" value="1"/>
</dbReference>
<dbReference type="InterPro" id="IPR032495">
    <property type="entry name" value="Phage_TTP_11"/>
</dbReference>
<gene>
    <name evidence="1" type="ORF">J596_0630</name>
</gene>
<proteinExistence type="predicted"/>
<dbReference type="AlphaFoldDB" id="A0A062IUQ1"/>
<evidence type="ECO:0000313" key="1">
    <source>
        <dbReference type="EMBL" id="KCY21603.1"/>
    </source>
</evidence>
<dbReference type="Pfam" id="PF16460">
    <property type="entry name" value="Phage_TTP_11"/>
    <property type="match status" value="1"/>
</dbReference>
<evidence type="ECO:0000313" key="2">
    <source>
        <dbReference type="Proteomes" id="UP000027327"/>
    </source>
</evidence>
<dbReference type="PATRIC" id="fig|1310697.3.peg.590"/>
<name>A0A062IUQ1_ACIBA</name>
<comment type="caution">
    <text evidence="1">The sequence shown here is derived from an EMBL/GenBank/DDBJ whole genome shotgun (WGS) entry which is preliminary data.</text>
</comment>
<reference evidence="1 2" key="1">
    <citation type="submission" date="2014-04" db="EMBL/GenBank/DDBJ databases">
        <title>Comparative genomics and transcriptomics to identify genetic mechanisms underlying the emergence of carbapenem resistant Acinetobacter baumannii (CRAb).</title>
        <authorList>
            <person name="Harris A.D."/>
            <person name="Johnson K.J."/>
            <person name="George J."/>
            <person name="Nadendla S."/>
            <person name="Daugherty S.C."/>
            <person name="Parankush S."/>
            <person name="Sadzewicz L."/>
            <person name="Tallon L."/>
            <person name="Sengamalay N."/>
            <person name="Hazen T.H."/>
            <person name="Rasko D.A."/>
        </authorList>
    </citation>
    <scope>NUCLEOTIDE SEQUENCE [LARGE SCALE GENOMIC DNA]</scope>
    <source>
        <strain evidence="1 2">21072</strain>
    </source>
</reference>
<dbReference type="RefSeq" id="WP_032035910.1">
    <property type="nucleotide sequence ID" value="NZ_JMOD01000007.1"/>
</dbReference>
<organism evidence="1 2">
    <name type="scientific">Acinetobacter baumannii 21072</name>
    <dbReference type="NCBI Taxonomy" id="1310697"/>
    <lineage>
        <taxon>Bacteria</taxon>
        <taxon>Pseudomonadati</taxon>
        <taxon>Pseudomonadota</taxon>
        <taxon>Gammaproteobacteria</taxon>
        <taxon>Moraxellales</taxon>
        <taxon>Moraxellaceae</taxon>
        <taxon>Acinetobacter</taxon>
        <taxon>Acinetobacter calcoaceticus/baumannii complex</taxon>
    </lineage>
</organism>
<protein>
    <submittedName>
        <fullName evidence="1">Putative major tail protein</fullName>
    </submittedName>
</protein>
<dbReference type="EMBL" id="JMOD01000007">
    <property type="protein sequence ID" value="KCY21603.1"/>
    <property type="molecule type" value="Genomic_DNA"/>
</dbReference>
<sequence length="172" mass="18907">MARRTQGTGVWFVDEVPATPGTFELVEVDCPLNFKPGTDSKDRIETTCLKQEENKTYLDGGGLKDPGQSTFDVNADPQKPSHVRLYNLSLSGKAVQWIVGWAGKTKGSVKNIVPTIDAQTGEVTLPTTRSWNKFEGYVDTFPMDVDANTVVKSTVTIQRNTSVEWIPETATP</sequence>
<accession>A0A062IUQ1</accession>